<dbReference type="InterPro" id="IPR029063">
    <property type="entry name" value="SAM-dependent_MTases_sf"/>
</dbReference>
<dbReference type="PANTHER" id="PTHR43591:SF24">
    <property type="entry name" value="2-METHOXY-6-POLYPRENYL-1,4-BENZOQUINOL METHYLASE, MITOCHONDRIAL"/>
    <property type="match status" value="1"/>
</dbReference>
<evidence type="ECO:0000259" key="1">
    <source>
        <dbReference type="Pfam" id="PF13649"/>
    </source>
</evidence>
<evidence type="ECO:0000313" key="2">
    <source>
        <dbReference type="EMBL" id="PSB25256.1"/>
    </source>
</evidence>
<evidence type="ECO:0000313" key="3">
    <source>
        <dbReference type="Proteomes" id="UP000239576"/>
    </source>
</evidence>
<dbReference type="AlphaFoldDB" id="A0A2T1DXL9"/>
<dbReference type="InterPro" id="IPR041698">
    <property type="entry name" value="Methyltransf_25"/>
</dbReference>
<protein>
    <submittedName>
        <fullName evidence="2">16S rRNA (Cytosine(1402)-N(4))-methyltransferase</fullName>
    </submittedName>
</protein>
<feature type="domain" description="Methyltransferase" evidence="1">
    <location>
        <begin position="52"/>
        <end position="155"/>
    </location>
</feature>
<reference evidence="2 3" key="2">
    <citation type="submission" date="2018-03" db="EMBL/GenBank/DDBJ databases">
        <title>The ancient ancestry and fast evolution of plastids.</title>
        <authorList>
            <person name="Moore K.R."/>
            <person name="Magnabosco C."/>
            <person name="Momper L."/>
            <person name="Gold D.A."/>
            <person name="Bosak T."/>
            <person name="Fournier G.P."/>
        </authorList>
    </citation>
    <scope>NUCLEOTIDE SEQUENCE [LARGE SCALE GENOMIC DNA]</scope>
    <source>
        <strain evidence="2 3">ULC18</strain>
    </source>
</reference>
<keyword evidence="2" id="KW-0489">Methyltransferase</keyword>
<reference evidence="3" key="1">
    <citation type="submission" date="2018-02" db="EMBL/GenBank/DDBJ databases">
        <authorList>
            <person name="Moore K."/>
            <person name="Momper L."/>
        </authorList>
    </citation>
    <scope>NUCLEOTIDE SEQUENCE [LARGE SCALE GENOMIC DNA]</scope>
    <source>
        <strain evidence="3">ULC18</strain>
    </source>
</reference>
<comment type="caution">
    <text evidence="2">The sequence shown here is derived from an EMBL/GenBank/DDBJ whole genome shotgun (WGS) entry which is preliminary data.</text>
</comment>
<dbReference type="Gene3D" id="3.40.50.150">
    <property type="entry name" value="Vaccinia Virus protein VP39"/>
    <property type="match status" value="1"/>
</dbReference>
<organism evidence="2 3">
    <name type="scientific">Stenomitos frigidus ULC18</name>
    <dbReference type="NCBI Taxonomy" id="2107698"/>
    <lineage>
        <taxon>Bacteria</taxon>
        <taxon>Bacillati</taxon>
        <taxon>Cyanobacteriota</taxon>
        <taxon>Cyanophyceae</taxon>
        <taxon>Leptolyngbyales</taxon>
        <taxon>Leptolyngbyaceae</taxon>
        <taxon>Stenomitos</taxon>
    </lineage>
</organism>
<name>A0A2T1DXL9_9CYAN</name>
<dbReference type="PANTHER" id="PTHR43591">
    <property type="entry name" value="METHYLTRANSFERASE"/>
    <property type="match status" value="1"/>
</dbReference>
<dbReference type="GO" id="GO:0032259">
    <property type="term" value="P:methylation"/>
    <property type="evidence" value="ECO:0007669"/>
    <property type="project" value="UniProtKB-KW"/>
</dbReference>
<dbReference type="SUPFAM" id="SSF53335">
    <property type="entry name" value="S-adenosyl-L-methionine-dependent methyltransferases"/>
    <property type="match status" value="1"/>
</dbReference>
<keyword evidence="2" id="KW-0808">Transferase</keyword>
<dbReference type="Proteomes" id="UP000239576">
    <property type="component" value="Unassembled WGS sequence"/>
</dbReference>
<keyword evidence="3" id="KW-1185">Reference proteome</keyword>
<accession>A0A2T1DXL9</accession>
<dbReference type="EMBL" id="PVWK01000127">
    <property type="protein sequence ID" value="PSB25256.1"/>
    <property type="molecule type" value="Genomic_DNA"/>
</dbReference>
<dbReference type="CDD" id="cd02440">
    <property type="entry name" value="AdoMet_MTases"/>
    <property type="match status" value="1"/>
</dbReference>
<gene>
    <name evidence="2" type="primary">mraW</name>
    <name evidence="2" type="ORF">C7B82_24100</name>
</gene>
<dbReference type="Pfam" id="PF13649">
    <property type="entry name" value="Methyltransf_25"/>
    <property type="match status" value="1"/>
</dbReference>
<sequence length="247" mass="27888">MAFTMRTDQIWQNRTVAENFLTGVRGAIPFATEQINIALRVLDQLSMPIQRVADLGCGDGAIAHAILTHYPEAHVTAIDFSEPMLEQARQRLQPFGSRVSILQADLYTSDWQTALGSPTSNAFDAVLSGYCIHHLPDDRKQALYREIFHLLRSGGGFLNIEHVASATPWIEALFNETLVDAIYQWHQTQGKVLSREAVGKQFVYREDKKANILAPVELQCEWLRAIGFQQVDCFFKFFELSVFGGIR</sequence>
<dbReference type="OrthoDB" id="9772751at2"/>
<dbReference type="GO" id="GO:0008168">
    <property type="term" value="F:methyltransferase activity"/>
    <property type="evidence" value="ECO:0007669"/>
    <property type="project" value="UniProtKB-KW"/>
</dbReference>
<proteinExistence type="predicted"/>